<dbReference type="Pfam" id="PF00072">
    <property type="entry name" value="Response_reg"/>
    <property type="match status" value="1"/>
</dbReference>
<dbReference type="PANTHER" id="PTHR43228">
    <property type="entry name" value="TWO-COMPONENT RESPONSE REGULATOR"/>
    <property type="match status" value="1"/>
</dbReference>
<accession>A0A453M566</accession>
<evidence type="ECO:0000313" key="3">
    <source>
        <dbReference type="EnsemblPlants" id="AET5Gv21050700.4"/>
    </source>
</evidence>
<evidence type="ECO:0000313" key="4">
    <source>
        <dbReference type="Proteomes" id="UP000015105"/>
    </source>
</evidence>
<reference evidence="3" key="5">
    <citation type="journal article" date="2021" name="G3 (Bethesda)">
        <title>Aegilops tauschii genome assembly Aet v5.0 features greater sequence contiguity and improved annotation.</title>
        <authorList>
            <person name="Wang L."/>
            <person name="Zhu T."/>
            <person name="Rodriguez J.C."/>
            <person name="Deal K.R."/>
            <person name="Dubcovsky J."/>
            <person name="McGuire P.E."/>
            <person name="Lux T."/>
            <person name="Spannagl M."/>
            <person name="Mayer K.F.X."/>
            <person name="Baldrich P."/>
            <person name="Meyers B.C."/>
            <person name="Huo N."/>
            <person name="Gu Y.Q."/>
            <person name="Zhou H."/>
            <person name="Devos K.M."/>
            <person name="Bennetzen J.L."/>
            <person name="Unver T."/>
            <person name="Budak H."/>
            <person name="Gulick P.J."/>
            <person name="Galiba G."/>
            <person name="Kalapos B."/>
            <person name="Nelson D.R."/>
            <person name="Li P."/>
            <person name="You F.M."/>
            <person name="Luo M.C."/>
            <person name="Dvorak J."/>
        </authorList>
    </citation>
    <scope>NUCLEOTIDE SEQUENCE [LARGE SCALE GENOMIC DNA]</scope>
    <source>
        <strain evidence="3">cv. AL8/78</strain>
    </source>
</reference>
<dbReference type="PROSITE" id="PS50110">
    <property type="entry name" value="RESPONSE_REGULATORY"/>
    <property type="match status" value="1"/>
</dbReference>
<dbReference type="SUPFAM" id="SSF52172">
    <property type="entry name" value="CheY-like"/>
    <property type="match status" value="1"/>
</dbReference>
<reference evidence="3" key="3">
    <citation type="journal article" date="2017" name="Nature">
        <title>Genome sequence of the progenitor of the wheat D genome Aegilops tauschii.</title>
        <authorList>
            <person name="Luo M.C."/>
            <person name="Gu Y.Q."/>
            <person name="Puiu D."/>
            <person name="Wang H."/>
            <person name="Twardziok S.O."/>
            <person name="Deal K.R."/>
            <person name="Huo N."/>
            <person name="Zhu T."/>
            <person name="Wang L."/>
            <person name="Wang Y."/>
            <person name="McGuire P.E."/>
            <person name="Liu S."/>
            <person name="Long H."/>
            <person name="Ramasamy R.K."/>
            <person name="Rodriguez J.C."/>
            <person name="Van S.L."/>
            <person name="Yuan L."/>
            <person name="Wang Z."/>
            <person name="Xia Z."/>
            <person name="Xiao L."/>
            <person name="Anderson O.D."/>
            <person name="Ouyang S."/>
            <person name="Liang Y."/>
            <person name="Zimin A.V."/>
            <person name="Pertea G."/>
            <person name="Qi P."/>
            <person name="Bennetzen J.L."/>
            <person name="Dai X."/>
            <person name="Dawson M.W."/>
            <person name="Muller H.G."/>
            <person name="Kugler K."/>
            <person name="Rivarola-Duarte L."/>
            <person name="Spannagl M."/>
            <person name="Mayer K.F.X."/>
            <person name="Lu F.H."/>
            <person name="Bevan M.W."/>
            <person name="Leroy P."/>
            <person name="Li P."/>
            <person name="You F.M."/>
            <person name="Sun Q."/>
            <person name="Liu Z."/>
            <person name="Lyons E."/>
            <person name="Wicker T."/>
            <person name="Salzberg S.L."/>
            <person name="Devos K.M."/>
            <person name="Dvorak J."/>
        </authorList>
    </citation>
    <scope>NUCLEOTIDE SEQUENCE [LARGE SCALE GENOMIC DNA]</scope>
    <source>
        <strain evidence="3">cv. AL8/78</strain>
    </source>
</reference>
<dbReference type="Proteomes" id="UP000015105">
    <property type="component" value="Chromosome 5D"/>
</dbReference>
<dbReference type="Gramene" id="AET5Gv21050700.4">
    <property type="protein sequence ID" value="AET5Gv21050700.4"/>
    <property type="gene ID" value="AET5Gv21050700"/>
</dbReference>
<proteinExistence type="predicted"/>
<reference evidence="4" key="1">
    <citation type="journal article" date="2014" name="Science">
        <title>Ancient hybridizations among the ancestral genomes of bread wheat.</title>
        <authorList>
            <consortium name="International Wheat Genome Sequencing Consortium,"/>
            <person name="Marcussen T."/>
            <person name="Sandve S.R."/>
            <person name="Heier L."/>
            <person name="Spannagl M."/>
            <person name="Pfeifer M."/>
            <person name="Jakobsen K.S."/>
            <person name="Wulff B.B."/>
            <person name="Steuernagel B."/>
            <person name="Mayer K.F."/>
            <person name="Olsen O.A."/>
        </authorList>
    </citation>
    <scope>NUCLEOTIDE SEQUENCE [LARGE SCALE GENOMIC DNA]</scope>
    <source>
        <strain evidence="4">cv. AL8/78</strain>
    </source>
</reference>
<protein>
    <recommendedName>
        <fullName evidence="2">Response regulatory domain-containing protein</fullName>
    </recommendedName>
</protein>
<keyword evidence="4" id="KW-1185">Reference proteome</keyword>
<organism evidence="3 4">
    <name type="scientific">Aegilops tauschii subsp. strangulata</name>
    <name type="common">Goatgrass</name>
    <dbReference type="NCBI Taxonomy" id="200361"/>
    <lineage>
        <taxon>Eukaryota</taxon>
        <taxon>Viridiplantae</taxon>
        <taxon>Streptophyta</taxon>
        <taxon>Embryophyta</taxon>
        <taxon>Tracheophyta</taxon>
        <taxon>Spermatophyta</taxon>
        <taxon>Magnoliopsida</taxon>
        <taxon>Liliopsida</taxon>
        <taxon>Poales</taxon>
        <taxon>Poaceae</taxon>
        <taxon>BOP clade</taxon>
        <taxon>Pooideae</taxon>
        <taxon>Triticodae</taxon>
        <taxon>Triticeae</taxon>
        <taxon>Triticinae</taxon>
        <taxon>Aegilops</taxon>
    </lineage>
</organism>
<dbReference type="STRING" id="200361.A0A453M566"/>
<feature type="domain" description="Response regulatory" evidence="2">
    <location>
        <begin position="40"/>
        <end position="154"/>
    </location>
</feature>
<keyword evidence="1" id="KW-0597">Phosphoprotein</keyword>
<dbReference type="AlphaFoldDB" id="A0A453M566"/>
<dbReference type="SMART" id="SM00448">
    <property type="entry name" value="REC"/>
    <property type="match status" value="1"/>
</dbReference>
<dbReference type="InterPro" id="IPR001789">
    <property type="entry name" value="Sig_transdc_resp-reg_receiver"/>
</dbReference>
<sequence length="162" mass="17837">PSSQAARAERSPFPSSWTSWSSISSILIMASKAQGSSSMKVLVVEDNTVQWMVLSQKLRNYQCEITLAMNGKEAVDLFLKGKKFDIIFCDKDMPIMTGPEAVLKIRAMGETDVKIVGMSADDDAMEVFISAGADIFVPKPIKVQDLESVIKEVVNKKKNTMV</sequence>
<evidence type="ECO:0000259" key="2">
    <source>
        <dbReference type="PROSITE" id="PS50110"/>
    </source>
</evidence>
<dbReference type="EnsemblPlants" id="AET5Gv21050700.4">
    <property type="protein sequence ID" value="AET5Gv21050700.4"/>
    <property type="gene ID" value="AET5Gv21050700"/>
</dbReference>
<evidence type="ECO:0000256" key="1">
    <source>
        <dbReference type="PROSITE-ProRule" id="PRU00169"/>
    </source>
</evidence>
<dbReference type="GO" id="GO:0000160">
    <property type="term" value="P:phosphorelay signal transduction system"/>
    <property type="evidence" value="ECO:0007669"/>
    <property type="project" value="InterPro"/>
</dbReference>
<feature type="modified residue" description="4-aspartylphosphate" evidence="1">
    <location>
        <position position="90"/>
    </location>
</feature>
<dbReference type="CDD" id="cd17546">
    <property type="entry name" value="REC_hyHK_CKI1_RcsC-like"/>
    <property type="match status" value="1"/>
</dbReference>
<dbReference type="InterPro" id="IPR011006">
    <property type="entry name" value="CheY-like_superfamily"/>
</dbReference>
<dbReference type="Gene3D" id="3.40.50.2300">
    <property type="match status" value="1"/>
</dbReference>
<name>A0A453M566_AEGTS</name>
<reference evidence="4" key="2">
    <citation type="journal article" date="2017" name="Nat. Plants">
        <title>The Aegilops tauschii genome reveals multiple impacts of transposons.</title>
        <authorList>
            <person name="Zhao G."/>
            <person name="Zou C."/>
            <person name="Li K."/>
            <person name="Wang K."/>
            <person name="Li T."/>
            <person name="Gao L."/>
            <person name="Zhang X."/>
            <person name="Wang H."/>
            <person name="Yang Z."/>
            <person name="Liu X."/>
            <person name="Jiang W."/>
            <person name="Mao L."/>
            <person name="Kong X."/>
            <person name="Jiao Y."/>
            <person name="Jia J."/>
        </authorList>
    </citation>
    <scope>NUCLEOTIDE SEQUENCE [LARGE SCALE GENOMIC DNA]</scope>
    <source>
        <strain evidence="4">cv. AL8/78</strain>
    </source>
</reference>
<dbReference type="InterPro" id="IPR052048">
    <property type="entry name" value="ST_Response_Regulator"/>
</dbReference>
<reference evidence="3" key="4">
    <citation type="submission" date="2019-03" db="UniProtKB">
        <authorList>
            <consortium name="EnsemblPlants"/>
        </authorList>
    </citation>
    <scope>IDENTIFICATION</scope>
</reference>
<dbReference type="PANTHER" id="PTHR43228:SF24">
    <property type="entry name" value="TWO-COMPONENT RESPONSE REGULATOR ORR42"/>
    <property type="match status" value="1"/>
</dbReference>